<evidence type="ECO:0000313" key="2">
    <source>
        <dbReference type="EMBL" id="GGY77373.1"/>
    </source>
</evidence>
<keyword evidence="3" id="KW-1185">Reference proteome</keyword>
<name>A0ABQ3B3Y9_9GAMM</name>
<evidence type="ECO:0000256" key="1">
    <source>
        <dbReference type="SAM" id="SignalP"/>
    </source>
</evidence>
<sequence>MLKINHLMLAFMLAVIVVPAQAQKNYKNFKVAVYSRSYETKLMADEQWLDRTWTEVTNQLKVDKIYLETHRDLVMVDQKTLDTAKAYFKKKGVEMAGGITWTIDESNNFETFCYSNPEHRKKVQEIIEFTAKNFDEVIFDDFFFTSCKSDIEIKAKGNKSWTQYRLDLMTEVTKNIMLASAKKVNPNVKVIVKYPNWYEHFQGLGFNLETEPKLFDGIYTGTETRDATLSAQHLQEYLGYEVIRYFENIAPGRNGGGWVDPFGIKTYDRYGEQLWLTLFAKAPQVALFDLKNIQAPLTEKLKASWQGTGTSFDYAEMMKPVQVDGKSIKPTTIARVAGITFEKVDKFLGELGNPVGLKSYKPFHSTGEDFLQNFLGNAGIPIEMVPYFPKDENVILLTESAKFDQQLVPQIKAQLTAGKKVVITSGLLKAIQDKLSDIVELQYTDRKALVKDFFFNGKSYHGDKAILIPQIQYLTNDSWEVISSYDGPNGWPLLHGADYSKGRLLVLAVPENFADLSQLPAEVLTKLKRELSDDKTVLEGPGQMSLFLYDNNTLIVQSYRDAPVDVKVSAVKEFTQMKDILTNEVLKAEVRKPDMHWGKAVGSEKSVFSVTVKPHSYRVFKLQ</sequence>
<feature type="signal peptide" evidence="1">
    <location>
        <begin position="1"/>
        <end position="22"/>
    </location>
</feature>
<reference evidence="3" key="1">
    <citation type="journal article" date="2019" name="Int. J. Syst. Evol. Microbiol.">
        <title>The Global Catalogue of Microorganisms (GCM) 10K type strain sequencing project: providing services to taxonomists for standard genome sequencing and annotation.</title>
        <authorList>
            <consortium name="The Broad Institute Genomics Platform"/>
            <consortium name="The Broad Institute Genome Sequencing Center for Infectious Disease"/>
            <person name="Wu L."/>
            <person name="Ma J."/>
        </authorList>
    </citation>
    <scope>NUCLEOTIDE SEQUENCE [LARGE SCALE GENOMIC DNA]</scope>
    <source>
        <strain evidence="3">KCTC 32239</strain>
    </source>
</reference>
<evidence type="ECO:0000313" key="3">
    <source>
        <dbReference type="Proteomes" id="UP000619761"/>
    </source>
</evidence>
<protein>
    <submittedName>
        <fullName evidence="2">Permease</fullName>
    </submittedName>
</protein>
<dbReference type="Proteomes" id="UP000619761">
    <property type="component" value="Unassembled WGS sequence"/>
</dbReference>
<keyword evidence="1" id="KW-0732">Signal</keyword>
<dbReference type="RefSeq" id="WP_229837858.1">
    <property type="nucleotide sequence ID" value="NZ_BMYZ01000002.1"/>
</dbReference>
<gene>
    <name evidence="2" type="ORF">GCM10011613_22390</name>
</gene>
<feature type="chain" id="PRO_5045988742" evidence="1">
    <location>
        <begin position="23"/>
        <end position="623"/>
    </location>
</feature>
<accession>A0ABQ3B3Y9</accession>
<proteinExistence type="predicted"/>
<dbReference type="EMBL" id="BMYZ01000002">
    <property type="protein sequence ID" value="GGY77373.1"/>
    <property type="molecule type" value="Genomic_DNA"/>
</dbReference>
<organism evidence="2 3">
    <name type="scientific">Cellvibrio zantedeschiae</name>
    <dbReference type="NCBI Taxonomy" id="1237077"/>
    <lineage>
        <taxon>Bacteria</taxon>
        <taxon>Pseudomonadati</taxon>
        <taxon>Pseudomonadota</taxon>
        <taxon>Gammaproteobacteria</taxon>
        <taxon>Cellvibrionales</taxon>
        <taxon>Cellvibrionaceae</taxon>
        <taxon>Cellvibrio</taxon>
    </lineage>
</organism>
<comment type="caution">
    <text evidence="2">The sequence shown here is derived from an EMBL/GenBank/DDBJ whole genome shotgun (WGS) entry which is preliminary data.</text>
</comment>